<feature type="domain" description="BD-FAE-like" evidence="2">
    <location>
        <begin position="31"/>
        <end position="230"/>
    </location>
</feature>
<evidence type="ECO:0000313" key="3">
    <source>
        <dbReference type="EMBL" id="MVB12437.1"/>
    </source>
</evidence>
<dbReference type="KEGG" id="cfem:HCR03_18155"/>
<dbReference type="EMBL" id="VWXL01000095">
    <property type="protein sequence ID" value="MVB12437.1"/>
    <property type="molecule type" value="Genomic_DNA"/>
</dbReference>
<dbReference type="EC" id="3.1.1.72" evidence="3"/>
<dbReference type="InterPro" id="IPR050300">
    <property type="entry name" value="GDXG_lipolytic_enzyme"/>
</dbReference>
<dbReference type="RefSeq" id="WP_066645181.1">
    <property type="nucleotide sequence ID" value="NZ_CP060286.1"/>
</dbReference>
<evidence type="ECO:0000313" key="4">
    <source>
        <dbReference type="EMBL" id="QNK40535.1"/>
    </source>
</evidence>
<dbReference type="OrthoDB" id="9794725at2"/>
<dbReference type="EMBL" id="CP060286">
    <property type="protein sequence ID" value="QNK40535.1"/>
    <property type="molecule type" value="Genomic_DNA"/>
</dbReference>
<dbReference type="GO" id="GO:0046555">
    <property type="term" value="F:acetylxylan esterase activity"/>
    <property type="evidence" value="ECO:0007669"/>
    <property type="project" value="UniProtKB-EC"/>
</dbReference>
<name>A0A6N8I3W8_9FIRM</name>
<dbReference type="Pfam" id="PF20434">
    <property type="entry name" value="BD-FAE"/>
    <property type="match status" value="1"/>
</dbReference>
<evidence type="ECO:0000259" key="2">
    <source>
        <dbReference type="Pfam" id="PF20434"/>
    </source>
</evidence>
<protein>
    <submittedName>
        <fullName evidence="3">Acetylxylan esterase</fullName>
        <ecNumber evidence="3">3.1.1.72</ecNumber>
    </submittedName>
    <submittedName>
        <fullName evidence="4">Alpha/beta hydrolase</fullName>
    </submittedName>
</protein>
<keyword evidence="1 3" id="KW-0378">Hydrolase</keyword>
<dbReference type="Proteomes" id="UP000515909">
    <property type="component" value="Chromosome"/>
</dbReference>
<keyword evidence="5" id="KW-1185">Reference proteome</keyword>
<dbReference type="InterPro" id="IPR049492">
    <property type="entry name" value="BD-FAE-like_dom"/>
</dbReference>
<accession>A0A6N8I3W8</accession>
<proteinExistence type="predicted"/>
<gene>
    <name evidence="3" type="primary">axeA1_2</name>
    <name evidence="3" type="ORF">CAFE_31770</name>
    <name evidence="4" type="ORF">HCR03_18155</name>
</gene>
<dbReference type="AlphaFoldDB" id="A0A6N8I3W8"/>
<evidence type="ECO:0000256" key="1">
    <source>
        <dbReference type="ARBA" id="ARBA00022801"/>
    </source>
</evidence>
<dbReference type="InterPro" id="IPR029058">
    <property type="entry name" value="AB_hydrolase_fold"/>
</dbReference>
<dbReference type="PANTHER" id="PTHR48081">
    <property type="entry name" value="AB HYDROLASE SUPERFAMILY PROTEIN C4A8.06C"/>
    <property type="match status" value="1"/>
</dbReference>
<sequence length="297" mass="32810">MKNFVFPVSDSSDAKLTANILDDGEFAKKGIRRPAVVVCPGGGYTMISKNEGEPVALAFAAKGYHTFVLEYSVKIDHPFPTALKELAGAMNIIRQNAEDWLLDSNNIAVIGFSAGGNLALSLGIYFNQPLLTDEMGLTEDQIRPNHIILGYPAITLIPQNRETPEFVLEMMEQGLIPDFRGPSIQEIMIGHENITQEEAASLNLIPKIHKKVPRTFVWGTYEDSLIPPTDLLGLATALHSVRVPCELHLFEKGPHGMSLCDENTKSEAEIKGLSIPYWLPLSLKWLKQGMAERTQKS</sequence>
<reference evidence="4 6" key="2">
    <citation type="submission" date="2020-08" db="EMBL/GenBank/DDBJ databases">
        <title>The isolate Caproiciproducens sp. 7D4C2 produces n-caproate at mildly acidic conditions from hexoses: genome and rBOX comparison with related strains and chain-elongating bacteria.</title>
        <authorList>
            <person name="Esquivel-Elizondo S."/>
            <person name="Bagci C."/>
            <person name="Temovska M."/>
            <person name="Jeon B.S."/>
            <person name="Bessarab I."/>
            <person name="Williams R.B.H."/>
            <person name="Huson D.H."/>
            <person name="Angenent L.T."/>
        </authorList>
    </citation>
    <scope>NUCLEOTIDE SEQUENCE [LARGE SCALE GENOMIC DNA]</scope>
    <source>
        <strain evidence="4 6">7D4C2</strain>
    </source>
</reference>
<organism evidence="3 5">
    <name type="scientific">Caproicibacter fermentans</name>
    <dbReference type="NCBI Taxonomy" id="2576756"/>
    <lineage>
        <taxon>Bacteria</taxon>
        <taxon>Bacillati</taxon>
        <taxon>Bacillota</taxon>
        <taxon>Clostridia</taxon>
        <taxon>Eubacteriales</taxon>
        <taxon>Acutalibacteraceae</taxon>
        <taxon>Caproicibacter</taxon>
    </lineage>
</organism>
<evidence type="ECO:0000313" key="6">
    <source>
        <dbReference type="Proteomes" id="UP000515909"/>
    </source>
</evidence>
<reference evidence="3 5" key="1">
    <citation type="submission" date="2019-09" db="EMBL/GenBank/DDBJ databases">
        <title>Genome sequence of Clostridium sp. EA1.</title>
        <authorList>
            <person name="Poehlein A."/>
            <person name="Bengelsdorf F.R."/>
            <person name="Daniel R."/>
        </authorList>
    </citation>
    <scope>NUCLEOTIDE SEQUENCE [LARGE SCALE GENOMIC DNA]</scope>
    <source>
        <strain evidence="3 5">EA1</strain>
    </source>
</reference>
<dbReference type="Gene3D" id="3.40.50.1820">
    <property type="entry name" value="alpha/beta hydrolase"/>
    <property type="match status" value="1"/>
</dbReference>
<accession>A0A7G8TA94</accession>
<evidence type="ECO:0000313" key="5">
    <source>
        <dbReference type="Proteomes" id="UP000469440"/>
    </source>
</evidence>
<dbReference type="PANTHER" id="PTHR48081:SF6">
    <property type="entry name" value="PEPTIDASE S9 PROLYL OLIGOPEPTIDASE CATALYTIC DOMAIN-CONTAINING PROTEIN"/>
    <property type="match status" value="1"/>
</dbReference>
<dbReference type="SUPFAM" id="SSF53474">
    <property type="entry name" value="alpha/beta-Hydrolases"/>
    <property type="match status" value="1"/>
</dbReference>
<dbReference type="Proteomes" id="UP000469440">
    <property type="component" value="Unassembled WGS sequence"/>
</dbReference>